<evidence type="ECO:0000313" key="2">
    <source>
        <dbReference type="Proteomes" id="UP000078512"/>
    </source>
</evidence>
<evidence type="ECO:0000313" key="1">
    <source>
        <dbReference type="EMBL" id="OAQ27287.1"/>
    </source>
</evidence>
<sequence>MSLKGQHLEPLAVTSPEFLQYQAVFGAHKLAKLYKIIYETTGTHSLDQFNLYPSIFFHGTGHCGCVLSRGTEIDFTNIYASNWCGRACATQGILNHGHLRTYSGGGHPALLLGSPSLPVDKLPWTFEGSMTR</sequence>
<reference evidence="1 2" key="1">
    <citation type="submission" date="2016-05" db="EMBL/GenBank/DDBJ databases">
        <title>Genome sequencing reveals origins of a unique bacterial endosymbiosis in the earliest lineages of terrestrial Fungi.</title>
        <authorList>
            <consortium name="DOE Joint Genome Institute"/>
            <person name="Uehling J."/>
            <person name="Gryganskyi A."/>
            <person name="Hameed K."/>
            <person name="Tschaplinski T."/>
            <person name="Misztal P."/>
            <person name="Wu S."/>
            <person name="Desiro A."/>
            <person name="Vande Pol N."/>
            <person name="Du Z.-Y."/>
            <person name="Zienkiewicz A."/>
            <person name="Zienkiewicz K."/>
            <person name="Morin E."/>
            <person name="Tisserant E."/>
            <person name="Splivallo R."/>
            <person name="Hainaut M."/>
            <person name="Henrissat B."/>
            <person name="Ohm R."/>
            <person name="Kuo A."/>
            <person name="Yan J."/>
            <person name="Lipzen A."/>
            <person name="Nolan M."/>
            <person name="Labutti K."/>
            <person name="Barry K."/>
            <person name="Goldstein A."/>
            <person name="Labbe J."/>
            <person name="Schadt C."/>
            <person name="Tuskan G."/>
            <person name="Grigoriev I."/>
            <person name="Martin F."/>
            <person name="Vilgalys R."/>
            <person name="Bonito G."/>
        </authorList>
    </citation>
    <scope>NUCLEOTIDE SEQUENCE [LARGE SCALE GENOMIC DNA]</scope>
    <source>
        <strain evidence="1 2">AG-77</strain>
    </source>
</reference>
<proteinExistence type="predicted"/>
<dbReference type="Proteomes" id="UP000078512">
    <property type="component" value="Unassembled WGS sequence"/>
</dbReference>
<dbReference type="AlphaFoldDB" id="A0A197JPU8"/>
<keyword evidence="2" id="KW-1185">Reference proteome</keyword>
<protein>
    <submittedName>
        <fullName evidence="1">Uncharacterized protein</fullName>
    </submittedName>
</protein>
<dbReference type="EMBL" id="KV442058">
    <property type="protein sequence ID" value="OAQ27287.1"/>
    <property type="molecule type" value="Genomic_DNA"/>
</dbReference>
<gene>
    <name evidence="1" type="ORF">K457DRAFT_127463</name>
</gene>
<accession>A0A197JPU8</accession>
<organism evidence="1 2">
    <name type="scientific">Linnemannia elongata AG-77</name>
    <dbReference type="NCBI Taxonomy" id="1314771"/>
    <lineage>
        <taxon>Eukaryota</taxon>
        <taxon>Fungi</taxon>
        <taxon>Fungi incertae sedis</taxon>
        <taxon>Mucoromycota</taxon>
        <taxon>Mortierellomycotina</taxon>
        <taxon>Mortierellomycetes</taxon>
        <taxon>Mortierellales</taxon>
        <taxon>Mortierellaceae</taxon>
        <taxon>Linnemannia</taxon>
    </lineage>
</organism>
<name>A0A197JPU8_9FUNG</name>
<dbReference type="OrthoDB" id="2406351at2759"/>